<feature type="compositionally biased region" description="Low complexity" evidence="1">
    <location>
        <begin position="38"/>
        <end position="63"/>
    </location>
</feature>
<dbReference type="AlphaFoldDB" id="E6VHK2"/>
<reference evidence="5" key="1">
    <citation type="submission" date="2010-12" db="EMBL/GenBank/DDBJ databases">
        <title>Complete sequence of Rhodopseudomonas palustris DX-1.</title>
        <authorList>
            <consortium name="US DOE Joint Genome Institute"/>
            <person name="Lucas S."/>
            <person name="Copeland A."/>
            <person name="Lapidus A."/>
            <person name="Cheng J.-F."/>
            <person name="Goodwin L."/>
            <person name="Pitluck S."/>
            <person name="Misra M."/>
            <person name="Chertkov O."/>
            <person name="Detter J.C."/>
            <person name="Han C."/>
            <person name="Tapia R."/>
            <person name="Land M."/>
            <person name="Hauser L."/>
            <person name="Kyrpides N."/>
            <person name="Ivanova N."/>
            <person name="Ovchinnikova G."/>
            <person name="Logan B."/>
            <person name="Oda Y."/>
            <person name="Harwood C."/>
            <person name="Woyke T."/>
        </authorList>
    </citation>
    <scope>NUCLEOTIDE SEQUENCE [LARGE SCALE GENOMIC DNA]</scope>
    <source>
        <strain evidence="5">DX-1</strain>
    </source>
</reference>
<keyword evidence="3" id="KW-0732">Signal</keyword>
<keyword evidence="2" id="KW-0812">Transmembrane</keyword>
<keyword evidence="2" id="KW-1133">Transmembrane helix</keyword>
<evidence type="ECO:0000256" key="3">
    <source>
        <dbReference type="SAM" id="SignalP"/>
    </source>
</evidence>
<dbReference type="EMBL" id="CP002418">
    <property type="protein sequence ID" value="ADU43091.1"/>
    <property type="molecule type" value="Genomic_DNA"/>
</dbReference>
<feature type="domain" description="Tim44-like" evidence="4">
    <location>
        <begin position="212"/>
        <end position="356"/>
    </location>
</feature>
<dbReference type="KEGG" id="rpx:Rpdx1_1469"/>
<dbReference type="PANTHER" id="PTHR41542:SF1">
    <property type="entry name" value="BLL5807 PROTEIN"/>
    <property type="match status" value="1"/>
</dbReference>
<dbReference type="InterPro" id="IPR007379">
    <property type="entry name" value="Tim44-like_dom"/>
</dbReference>
<dbReference type="PANTHER" id="PTHR41542">
    <property type="entry name" value="BLL5807 PROTEIN"/>
    <property type="match status" value="1"/>
</dbReference>
<organism evidence="5 6">
    <name type="scientific">Rhodopseudomonas palustris (strain DX-1)</name>
    <dbReference type="NCBI Taxonomy" id="652103"/>
    <lineage>
        <taxon>Bacteria</taxon>
        <taxon>Pseudomonadati</taxon>
        <taxon>Pseudomonadota</taxon>
        <taxon>Alphaproteobacteria</taxon>
        <taxon>Hyphomicrobiales</taxon>
        <taxon>Nitrobacteraceae</taxon>
        <taxon>Rhodopseudomonas</taxon>
    </lineage>
</organism>
<feature type="region of interest" description="Disordered" evidence="1">
    <location>
        <begin position="38"/>
        <end position="79"/>
    </location>
</feature>
<accession>E6VHK2</accession>
<gene>
    <name evidence="5" type="ordered locus">Rpdx1_1469</name>
</gene>
<evidence type="ECO:0000313" key="6">
    <source>
        <dbReference type="Proteomes" id="UP000001402"/>
    </source>
</evidence>
<evidence type="ECO:0000259" key="4">
    <source>
        <dbReference type="SMART" id="SM00978"/>
    </source>
</evidence>
<name>E6VHK2_RHOPX</name>
<feature type="chain" id="PRO_5003210999" evidence="3">
    <location>
        <begin position="22"/>
        <end position="358"/>
    </location>
</feature>
<feature type="transmembrane region" description="Helical" evidence="2">
    <location>
        <begin position="97"/>
        <end position="117"/>
    </location>
</feature>
<dbReference type="BioCyc" id="RPAL652103:RPDX1_RS07250-MONOMER"/>
<evidence type="ECO:0000313" key="5">
    <source>
        <dbReference type="EMBL" id="ADU43091.1"/>
    </source>
</evidence>
<dbReference type="eggNOG" id="COG4395">
    <property type="taxonomic scope" value="Bacteria"/>
</dbReference>
<evidence type="ECO:0000256" key="1">
    <source>
        <dbReference type="SAM" id="MobiDB-lite"/>
    </source>
</evidence>
<dbReference type="InterPro" id="IPR032710">
    <property type="entry name" value="NTF2-like_dom_sf"/>
</dbReference>
<feature type="region of interest" description="Disordered" evidence="1">
    <location>
        <begin position="163"/>
        <end position="202"/>
    </location>
</feature>
<keyword evidence="2" id="KW-0472">Membrane</keyword>
<dbReference type="OrthoDB" id="9780873at2"/>
<dbReference type="Gene3D" id="3.10.450.240">
    <property type="match status" value="1"/>
</dbReference>
<dbReference type="STRING" id="652103.Rpdx1_1469"/>
<dbReference type="SMART" id="SM00978">
    <property type="entry name" value="Tim44"/>
    <property type="match status" value="1"/>
</dbReference>
<protein>
    <submittedName>
        <fullName evidence="5">Import inner membrane translocase subunit Tim44</fullName>
    </submittedName>
</protein>
<proteinExistence type="predicted"/>
<feature type="compositionally biased region" description="Low complexity" evidence="1">
    <location>
        <begin position="192"/>
        <end position="202"/>
    </location>
</feature>
<dbReference type="Proteomes" id="UP000001402">
    <property type="component" value="Chromosome"/>
</dbReference>
<dbReference type="HOGENOM" id="CLU_066429_1_0_5"/>
<sequence length="358" mass="37359" precursor="true">MNFLHRTRGVIAALAVTMALALPMAMVLSSAADARAGRSGSMGSRGSRSFAAPPSTTTAPGAAQPLNRTYSQPGSPGMNAPAAGAANKGGFFNRPGMGMLGGLAAGFLGAGLLGMLFGGGFLSGLGSFASIIGLILQVALVVILARLAWGWWQRRNNQQAAYAAGPAAGQGPRPDGADATGPMGRATHAMDQSAAQGTAQGTAQASQSGYRSGFGFGGGARNDRPLEIKPDDYEAFERLLGEVQAAWSNEDIDRLRELATPEMASYFAKDLEENKAANDINKVSDVKLLQGDLAEAWTEGETDFATVAMRFSLVDKTLERGTDRLVAGSETPIEATEIWTFTRRPGASWELAAIQQTN</sequence>
<feature type="compositionally biased region" description="Low complexity" evidence="1">
    <location>
        <begin position="163"/>
        <end position="179"/>
    </location>
</feature>
<feature type="signal peptide" evidence="3">
    <location>
        <begin position="1"/>
        <end position="21"/>
    </location>
</feature>
<feature type="transmembrane region" description="Helical" evidence="2">
    <location>
        <begin position="129"/>
        <end position="152"/>
    </location>
</feature>
<dbReference type="Pfam" id="PF04280">
    <property type="entry name" value="Tim44"/>
    <property type="match status" value="1"/>
</dbReference>
<dbReference type="SUPFAM" id="SSF54427">
    <property type="entry name" value="NTF2-like"/>
    <property type="match status" value="1"/>
</dbReference>
<evidence type="ECO:0000256" key="2">
    <source>
        <dbReference type="SAM" id="Phobius"/>
    </source>
</evidence>